<evidence type="ECO:0000256" key="1">
    <source>
        <dbReference type="SAM" id="Phobius"/>
    </source>
</evidence>
<reference evidence="2 3" key="1">
    <citation type="submission" date="2021-01" db="EMBL/GenBank/DDBJ databases">
        <title>Genomic Encyclopedia of Type Strains, Phase IV (KMG-IV): sequencing the most valuable type-strain genomes for metagenomic binning, comparative biology and taxonomic classification.</title>
        <authorList>
            <person name="Goeker M."/>
        </authorList>
    </citation>
    <scope>NUCLEOTIDE SEQUENCE [LARGE SCALE GENOMIC DNA]</scope>
    <source>
        <strain evidence="2 3">DSM 105453</strain>
    </source>
</reference>
<organism evidence="2 3">
    <name type="scientific">Siminovitchia thermophila</name>
    <dbReference type="NCBI Taxonomy" id="1245522"/>
    <lineage>
        <taxon>Bacteria</taxon>
        <taxon>Bacillati</taxon>
        <taxon>Bacillota</taxon>
        <taxon>Bacilli</taxon>
        <taxon>Bacillales</taxon>
        <taxon>Bacillaceae</taxon>
        <taxon>Siminovitchia</taxon>
    </lineage>
</organism>
<comment type="caution">
    <text evidence="2">The sequence shown here is derived from an EMBL/GenBank/DDBJ whole genome shotgun (WGS) entry which is preliminary data.</text>
</comment>
<dbReference type="RefSeq" id="WP_077110306.1">
    <property type="nucleotide sequence ID" value="NZ_JAFBFH010000030.1"/>
</dbReference>
<accession>A0ABS2RAG9</accession>
<sequence length="61" mass="7261">MIASVWKHYSFVIIFFILSLIMGLVMIFNWEQENTSLKTVEANVYNDLQDQSEMTMNQKNR</sequence>
<dbReference type="Proteomes" id="UP000823485">
    <property type="component" value="Unassembled WGS sequence"/>
</dbReference>
<name>A0ABS2RAG9_9BACI</name>
<keyword evidence="1" id="KW-1133">Transmembrane helix</keyword>
<keyword evidence="1" id="KW-0812">Transmembrane</keyword>
<protein>
    <submittedName>
        <fullName evidence="2">Uncharacterized protein</fullName>
    </submittedName>
</protein>
<evidence type="ECO:0000313" key="3">
    <source>
        <dbReference type="Proteomes" id="UP000823485"/>
    </source>
</evidence>
<proteinExistence type="predicted"/>
<keyword evidence="3" id="KW-1185">Reference proteome</keyword>
<dbReference type="EMBL" id="JAFBFH010000030">
    <property type="protein sequence ID" value="MBM7716635.1"/>
    <property type="molecule type" value="Genomic_DNA"/>
</dbReference>
<keyword evidence="1" id="KW-0472">Membrane</keyword>
<feature type="transmembrane region" description="Helical" evidence="1">
    <location>
        <begin position="6"/>
        <end position="28"/>
    </location>
</feature>
<evidence type="ECO:0000313" key="2">
    <source>
        <dbReference type="EMBL" id="MBM7716635.1"/>
    </source>
</evidence>
<gene>
    <name evidence="2" type="ORF">JOC94_003656</name>
</gene>